<dbReference type="AlphaFoldDB" id="A0A9W6XJI3"/>
<dbReference type="InterPro" id="IPR050951">
    <property type="entry name" value="Retrovirus_Pol_polyprotein"/>
</dbReference>
<reference evidence="5" key="1">
    <citation type="submission" date="2023-04" db="EMBL/GenBank/DDBJ databases">
        <title>Phytophthora fragariaefolia NBRC 109709.</title>
        <authorList>
            <person name="Ichikawa N."/>
            <person name="Sato H."/>
            <person name="Tonouchi N."/>
        </authorList>
    </citation>
    <scope>NUCLEOTIDE SEQUENCE</scope>
    <source>
        <strain evidence="5">NBRC 109709</strain>
    </source>
</reference>
<dbReference type="PANTHER" id="PTHR37984">
    <property type="entry name" value="PROTEIN CBG26694"/>
    <property type="match status" value="1"/>
</dbReference>
<evidence type="ECO:0000313" key="6">
    <source>
        <dbReference type="Proteomes" id="UP001165121"/>
    </source>
</evidence>
<dbReference type="InterPro" id="IPR043502">
    <property type="entry name" value="DNA/RNA_pol_sf"/>
</dbReference>
<dbReference type="PANTHER" id="PTHR37984:SF5">
    <property type="entry name" value="PROTEIN NYNRIN-LIKE"/>
    <property type="match status" value="1"/>
</dbReference>
<dbReference type="EMBL" id="BSXT01001266">
    <property type="protein sequence ID" value="GMF40658.1"/>
    <property type="molecule type" value="Genomic_DNA"/>
</dbReference>
<proteinExistence type="predicted"/>
<feature type="region of interest" description="Disordered" evidence="2">
    <location>
        <begin position="293"/>
        <end position="314"/>
    </location>
</feature>
<dbReference type="InterPro" id="IPR041588">
    <property type="entry name" value="Integrase_H2C2"/>
</dbReference>
<dbReference type="Proteomes" id="UP001165121">
    <property type="component" value="Unassembled WGS sequence"/>
</dbReference>
<dbReference type="OrthoDB" id="2668416at2759"/>
<dbReference type="Pfam" id="PF17919">
    <property type="entry name" value="RT_RNaseH_2"/>
    <property type="match status" value="1"/>
</dbReference>
<evidence type="ECO:0000256" key="2">
    <source>
        <dbReference type="SAM" id="MobiDB-lite"/>
    </source>
</evidence>
<protein>
    <submittedName>
        <fullName evidence="5">Unnamed protein product</fullName>
    </submittedName>
</protein>
<evidence type="ECO:0000259" key="4">
    <source>
        <dbReference type="Pfam" id="PF17921"/>
    </source>
</evidence>
<keyword evidence="6" id="KW-1185">Reference proteome</keyword>
<organism evidence="5 6">
    <name type="scientific">Phytophthora fragariaefolia</name>
    <dbReference type="NCBI Taxonomy" id="1490495"/>
    <lineage>
        <taxon>Eukaryota</taxon>
        <taxon>Sar</taxon>
        <taxon>Stramenopiles</taxon>
        <taxon>Oomycota</taxon>
        <taxon>Peronosporomycetes</taxon>
        <taxon>Peronosporales</taxon>
        <taxon>Peronosporaceae</taxon>
        <taxon>Phytophthora</taxon>
    </lineage>
</organism>
<dbReference type="Pfam" id="PF17921">
    <property type="entry name" value="Integrase_H2C2"/>
    <property type="match status" value="1"/>
</dbReference>
<evidence type="ECO:0000256" key="1">
    <source>
        <dbReference type="ARBA" id="ARBA00023268"/>
    </source>
</evidence>
<dbReference type="GO" id="GO:0003824">
    <property type="term" value="F:catalytic activity"/>
    <property type="evidence" value="ECO:0007669"/>
    <property type="project" value="UniProtKB-KW"/>
</dbReference>
<keyword evidence="1" id="KW-0511">Multifunctional enzyme</keyword>
<feature type="domain" description="Integrase zinc-binding" evidence="4">
    <location>
        <begin position="236"/>
        <end position="293"/>
    </location>
</feature>
<dbReference type="FunFam" id="1.10.340.70:FF:000001">
    <property type="entry name" value="Retrovirus-related Pol polyprotein from transposon gypsy-like Protein"/>
    <property type="match status" value="1"/>
</dbReference>
<comment type="caution">
    <text evidence="5">The sequence shown here is derived from an EMBL/GenBank/DDBJ whole genome shotgun (WGS) entry which is preliminary data.</text>
</comment>
<sequence>MLRSYMREIDFFEASGQANPRLESDDKVQRDKWTRATKAFVVLKDKIVNAPILTHFYPDKRPVVILYASKWAISAALVQEHEGVYKPVTFTSRMLKPTEINYGIVDKEQVTSQIDIDDLTTLNRLAELLVPQSQISVVKIAATTRSRQRRGWDELQEPLVQRMRMEWIGRAQDEVKGIVDLKKYMTGDVRELTSTEAKACTKIAEDYEIVEAELLFYCPPSKPSFEDRDLGTRLVIPETLQEDVLHHYHSSLEGGHQGIGRTYQRIRTHFHWRGLYRSVQQYVGQCVDCETGKGRPTTEGDSPATYDNGIPTPSQRYSRTYGSNIDSVRQNVCVGYQPTGLGRICGTTDVRSKYGSRSSARGYALYLMHGWDPRTTLETMIPLGSTRRRDREPRRWRYDVQRHYQQARTTVNERLRGAIQSRADRHNESIRPYENNVDRHRFAETHERRLDAVETKERLPWRENIEEAKIFVLLVVVCAAAIVGSSTRLRADNENVLTVTKLDFNFLLASRRYNGWFRGNLRCSQRNFVRICELFRSHALASLTRGHEHSYEKKMGLLMMYLASSGSMGDAGLALGISKPYAPFVINELLRVICMQAKAYIKMHSSDAEWRDVMSGFYAVRGFPYVCGAVDGSLFEIARPAEYEGWHCKDFYPAIKMQAICDSRRRFMDYDMRPGSYSDKQNWNV</sequence>
<evidence type="ECO:0000259" key="3">
    <source>
        <dbReference type="Pfam" id="PF17919"/>
    </source>
</evidence>
<accession>A0A9W6XJI3</accession>
<evidence type="ECO:0000313" key="5">
    <source>
        <dbReference type="EMBL" id="GMF40658.1"/>
    </source>
</evidence>
<dbReference type="InterPro" id="IPR041577">
    <property type="entry name" value="RT_RNaseH_2"/>
</dbReference>
<dbReference type="Gene3D" id="1.10.340.70">
    <property type="match status" value="1"/>
</dbReference>
<name>A0A9W6XJI3_9STRA</name>
<dbReference type="SUPFAM" id="SSF56672">
    <property type="entry name" value="DNA/RNA polymerases"/>
    <property type="match status" value="1"/>
</dbReference>
<feature type="domain" description="Reverse transcriptase/retrotransposon-derived protein RNase H-like" evidence="3">
    <location>
        <begin position="36"/>
        <end position="109"/>
    </location>
</feature>
<gene>
    <name evidence="5" type="ORF">Pfra01_001255300</name>
</gene>